<protein>
    <submittedName>
        <fullName evidence="5">Beta-ketoacyl-[acyl-carrier-protein] synthase family protein</fullName>
    </submittedName>
</protein>
<evidence type="ECO:0000313" key="5">
    <source>
        <dbReference type="EMBL" id="UPT20512.1"/>
    </source>
</evidence>
<dbReference type="PANTHER" id="PTHR11712:SF347">
    <property type="entry name" value="BETA KETOACYL-ACYL CARRIER PROTEIN SYNTHASE"/>
    <property type="match status" value="1"/>
</dbReference>
<dbReference type="InterPro" id="IPR018201">
    <property type="entry name" value="Ketoacyl_synth_AS"/>
</dbReference>
<dbReference type="CDD" id="cd00834">
    <property type="entry name" value="KAS_I_II"/>
    <property type="match status" value="1"/>
</dbReference>
<evidence type="ECO:0000256" key="2">
    <source>
        <dbReference type="ARBA" id="ARBA00022679"/>
    </source>
</evidence>
<dbReference type="EMBL" id="CP051627">
    <property type="protein sequence ID" value="UPT20512.1"/>
    <property type="molecule type" value="Genomic_DNA"/>
</dbReference>
<dbReference type="RefSeq" id="WP_248592771.1">
    <property type="nucleotide sequence ID" value="NZ_BAABEB010000012.1"/>
</dbReference>
<dbReference type="Pfam" id="PF02801">
    <property type="entry name" value="Ketoacyl-synt_C"/>
    <property type="match status" value="1"/>
</dbReference>
<dbReference type="PROSITE" id="PS52004">
    <property type="entry name" value="KS3_2"/>
    <property type="match status" value="1"/>
</dbReference>
<organism evidence="5 6">
    <name type="scientific">Thermobifida alba</name>
    <name type="common">Thermomonospora alba</name>
    <dbReference type="NCBI Taxonomy" id="53522"/>
    <lineage>
        <taxon>Bacteria</taxon>
        <taxon>Bacillati</taxon>
        <taxon>Actinomycetota</taxon>
        <taxon>Actinomycetes</taxon>
        <taxon>Streptosporangiales</taxon>
        <taxon>Nocardiopsidaceae</taxon>
        <taxon>Thermobifida</taxon>
    </lineage>
</organism>
<dbReference type="InterPro" id="IPR000794">
    <property type="entry name" value="Beta-ketoacyl_synthase"/>
</dbReference>
<dbReference type="PANTHER" id="PTHR11712">
    <property type="entry name" value="POLYKETIDE SYNTHASE-RELATED"/>
    <property type="match status" value="1"/>
</dbReference>
<evidence type="ECO:0000313" key="6">
    <source>
        <dbReference type="Proteomes" id="UP000832041"/>
    </source>
</evidence>
<evidence type="ECO:0000256" key="1">
    <source>
        <dbReference type="ARBA" id="ARBA00008467"/>
    </source>
</evidence>
<feature type="domain" description="Ketosynthase family 3 (KS3)" evidence="4">
    <location>
        <begin position="1"/>
        <end position="405"/>
    </location>
</feature>
<comment type="similarity">
    <text evidence="1 3">Belongs to the thiolase-like superfamily. Beta-ketoacyl-ACP synthases family.</text>
</comment>
<gene>
    <name evidence="5" type="ORF">FOF52_05600</name>
</gene>
<dbReference type="Pfam" id="PF00109">
    <property type="entry name" value="ketoacyl-synt"/>
    <property type="match status" value="1"/>
</dbReference>
<reference evidence="5 6" key="1">
    <citation type="submission" date="2020-04" db="EMBL/GenBank/DDBJ databases">
        <title>Thermobifida alba genome sequencing and assembly.</title>
        <authorList>
            <person name="Luzics S."/>
            <person name="Horvath B."/>
            <person name="Nagy I."/>
            <person name="Toth A."/>
            <person name="Nagy I."/>
            <person name="Kukolya J."/>
        </authorList>
    </citation>
    <scope>NUCLEOTIDE SEQUENCE [LARGE SCALE GENOMIC DNA]</scope>
    <source>
        <strain evidence="5 6">DSM 43795</strain>
    </source>
</reference>
<proteinExistence type="inferred from homology"/>
<dbReference type="PROSITE" id="PS00606">
    <property type="entry name" value="KS3_1"/>
    <property type="match status" value="1"/>
</dbReference>
<dbReference type="InterPro" id="IPR014031">
    <property type="entry name" value="Ketoacyl_synth_C"/>
</dbReference>
<dbReference type="SUPFAM" id="SSF53901">
    <property type="entry name" value="Thiolase-like"/>
    <property type="match status" value="1"/>
</dbReference>
<dbReference type="SMART" id="SM00825">
    <property type="entry name" value="PKS_KS"/>
    <property type="match status" value="1"/>
</dbReference>
<accession>A0ABY4KYK5</accession>
<dbReference type="Gene3D" id="3.40.47.10">
    <property type="match status" value="2"/>
</dbReference>
<dbReference type="Proteomes" id="UP000832041">
    <property type="component" value="Chromosome"/>
</dbReference>
<keyword evidence="2 3" id="KW-0808">Transferase</keyword>
<dbReference type="InterPro" id="IPR014030">
    <property type="entry name" value="Ketoacyl_synth_N"/>
</dbReference>
<sequence>MEQVAITGVGVISALGSGFDSFTEGLDTGRWVVEPAPWADPPSGRHAWISPVASFDPARWIDERVRSGTDLFAQYALAAAAQAVQDHGADLEPERTGVVIGTTMAGAGSLVEAQRLLDTKGPQAVPRKLNIQAWPNMAAGQIALRWRLHGPLLTVSTACASGLDAIGTAAEMIESGRADVVIAGGTERGLSEVLYHSQTAYGMSGVVSDPALATMPFDRRRSGLVEGEGAAVVVLERADRARARGARVYGLLRGYASLSDGYHPSSPDPSGRWEAEAMRRAQRHADLGPDDIRAVVAHATSTPKGDSVEITAINEVFGRRGDSLHVTSVKGNVGHTGAASGAMGVLVALHAMATGRLPHIPTTSQVEEGADFSVVVGSPAVGDFDRVQVNAFGFGGQNCSVVLERP</sequence>
<evidence type="ECO:0000256" key="3">
    <source>
        <dbReference type="RuleBase" id="RU003694"/>
    </source>
</evidence>
<name>A0ABY4KYK5_THEAE</name>
<keyword evidence="6" id="KW-1185">Reference proteome</keyword>
<dbReference type="InterPro" id="IPR016039">
    <property type="entry name" value="Thiolase-like"/>
</dbReference>
<evidence type="ECO:0000259" key="4">
    <source>
        <dbReference type="PROSITE" id="PS52004"/>
    </source>
</evidence>
<dbReference type="InterPro" id="IPR020841">
    <property type="entry name" value="PKS_Beta-ketoAc_synthase_dom"/>
</dbReference>